<dbReference type="EMBL" id="NIZW01000033">
    <property type="protein sequence ID" value="PHQ32098.1"/>
    <property type="molecule type" value="Genomic_DNA"/>
</dbReference>
<dbReference type="PIRSF" id="PIRSF035652">
    <property type="entry name" value="CHP02436"/>
    <property type="match status" value="1"/>
</dbReference>
<dbReference type="Gene3D" id="1.20.1440.60">
    <property type="entry name" value="23S rRNA-intervening sequence"/>
    <property type="match status" value="1"/>
</dbReference>
<dbReference type="AlphaFoldDB" id="A0A2G1VZ71"/>
<sequence length="117" mass="12782">MNDVELKKRTKMLALRVLKLIAALPQTTGGQVIAKQIVRSATSVGANYRAACRGRSKAEFVSKLQIVIEEADETCYWLELIIEGELLPAAKVEPLLDEANQVTAIMVASRKSATTKP</sequence>
<dbReference type="SUPFAM" id="SSF158446">
    <property type="entry name" value="IVS-encoded protein-like"/>
    <property type="match status" value="1"/>
</dbReference>
<dbReference type="NCBIfam" id="TIGR02436">
    <property type="entry name" value="four helix bundle protein"/>
    <property type="match status" value="1"/>
</dbReference>
<evidence type="ECO:0000313" key="2">
    <source>
        <dbReference type="Proteomes" id="UP000225740"/>
    </source>
</evidence>
<dbReference type="GeneID" id="90611666"/>
<evidence type="ECO:0000313" key="1">
    <source>
        <dbReference type="EMBL" id="PHQ32098.1"/>
    </source>
</evidence>
<keyword evidence="2" id="KW-1185">Reference proteome</keyword>
<dbReference type="PANTHER" id="PTHR38471">
    <property type="entry name" value="FOUR HELIX BUNDLE PROTEIN"/>
    <property type="match status" value="1"/>
</dbReference>
<reference evidence="1 2" key="1">
    <citation type="submission" date="2017-06" db="EMBL/GenBank/DDBJ databases">
        <title>Description of Rhodopirellula bahusiensis sp. nov.</title>
        <authorList>
            <person name="Kizina J."/>
            <person name="Harder J."/>
        </authorList>
    </citation>
    <scope>NUCLEOTIDE SEQUENCE [LARGE SCALE GENOMIC DNA]</scope>
    <source>
        <strain evidence="1 2">SWK21</strain>
    </source>
</reference>
<accession>A0A2G1VZ71</accession>
<gene>
    <name evidence="1" type="ORF">CEE69_27740</name>
</gene>
<dbReference type="PANTHER" id="PTHR38471:SF2">
    <property type="entry name" value="FOUR HELIX BUNDLE PROTEIN"/>
    <property type="match status" value="1"/>
</dbReference>
<dbReference type="OrthoDB" id="285993at2"/>
<dbReference type="Pfam" id="PF05635">
    <property type="entry name" value="23S_rRNA_IVP"/>
    <property type="match status" value="1"/>
</dbReference>
<dbReference type="Proteomes" id="UP000225740">
    <property type="component" value="Unassembled WGS sequence"/>
</dbReference>
<dbReference type="InterPro" id="IPR036583">
    <property type="entry name" value="23S_rRNA_IVS_sf"/>
</dbReference>
<dbReference type="InterPro" id="IPR012657">
    <property type="entry name" value="23S_rRNA-intervening_sequence"/>
</dbReference>
<name>A0A2G1VZ71_9BACT</name>
<comment type="caution">
    <text evidence="1">The sequence shown here is derived from an EMBL/GenBank/DDBJ whole genome shotgun (WGS) entry which is preliminary data.</text>
</comment>
<protein>
    <submittedName>
        <fullName evidence="1">Four helix bundle protein</fullName>
    </submittedName>
</protein>
<proteinExistence type="predicted"/>
<dbReference type="RefSeq" id="WP_099263854.1">
    <property type="nucleotide sequence ID" value="NZ_NIZW01000033.1"/>
</dbReference>
<organism evidence="1 2">
    <name type="scientific">Rhodopirellula bahusiensis</name>
    <dbReference type="NCBI Taxonomy" id="2014065"/>
    <lineage>
        <taxon>Bacteria</taxon>
        <taxon>Pseudomonadati</taxon>
        <taxon>Planctomycetota</taxon>
        <taxon>Planctomycetia</taxon>
        <taxon>Pirellulales</taxon>
        <taxon>Pirellulaceae</taxon>
        <taxon>Rhodopirellula</taxon>
    </lineage>
</organism>